<gene>
    <name evidence="6" type="ORF">CJ240_02875</name>
</gene>
<dbReference type="PRINTS" id="PR00455">
    <property type="entry name" value="HTHTETR"/>
</dbReference>
<dbReference type="PANTHER" id="PTHR47506">
    <property type="entry name" value="TRANSCRIPTIONAL REGULATORY PROTEIN"/>
    <property type="match status" value="1"/>
</dbReference>
<dbReference type="Gene3D" id="1.10.357.10">
    <property type="entry name" value="Tetracycline Repressor, domain 2"/>
    <property type="match status" value="1"/>
</dbReference>
<evidence type="ECO:0000259" key="5">
    <source>
        <dbReference type="PROSITE" id="PS50977"/>
    </source>
</evidence>
<name>A0ABX4UU19_9ACTO</name>
<comment type="caution">
    <text evidence="6">The sequence shown here is derived from an EMBL/GenBank/DDBJ whole genome shotgun (WGS) entry which is preliminary data.</text>
</comment>
<reference evidence="6 7" key="1">
    <citation type="submission" date="2017-09" db="EMBL/GenBank/DDBJ databases">
        <title>Bacterial strain isolated from the female urinary microbiota.</title>
        <authorList>
            <person name="Thomas-White K."/>
            <person name="Kumar N."/>
            <person name="Forster S."/>
            <person name="Putonti C."/>
            <person name="Lawley T."/>
            <person name="Wolfe A.J."/>
        </authorList>
    </citation>
    <scope>NUCLEOTIDE SEQUENCE [LARGE SCALE GENOMIC DNA]</scope>
    <source>
        <strain evidence="6 7">UMB0744</strain>
    </source>
</reference>
<evidence type="ECO:0000313" key="6">
    <source>
        <dbReference type="EMBL" id="PMB90687.1"/>
    </source>
</evidence>
<dbReference type="InterPro" id="IPR009057">
    <property type="entry name" value="Homeodomain-like_sf"/>
</dbReference>
<feature type="DNA-binding region" description="H-T-H motif" evidence="4">
    <location>
        <begin position="38"/>
        <end position="57"/>
    </location>
</feature>
<keyword evidence="3" id="KW-0804">Transcription</keyword>
<protein>
    <submittedName>
        <fullName evidence="6">TetR/AcrR family transcriptional regulator</fullName>
    </submittedName>
</protein>
<keyword evidence="7" id="KW-1185">Reference proteome</keyword>
<evidence type="ECO:0000313" key="7">
    <source>
        <dbReference type="Proteomes" id="UP000243201"/>
    </source>
</evidence>
<evidence type="ECO:0000256" key="3">
    <source>
        <dbReference type="ARBA" id="ARBA00023163"/>
    </source>
</evidence>
<feature type="domain" description="HTH tetR-type" evidence="5">
    <location>
        <begin position="15"/>
        <end position="75"/>
    </location>
</feature>
<organism evidence="6 7">
    <name type="scientific">Varibaculum cambriense</name>
    <dbReference type="NCBI Taxonomy" id="184870"/>
    <lineage>
        <taxon>Bacteria</taxon>
        <taxon>Bacillati</taxon>
        <taxon>Actinomycetota</taxon>
        <taxon>Actinomycetes</taxon>
        <taxon>Actinomycetales</taxon>
        <taxon>Actinomycetaceae</taxon>
        <taxon>Varibaculum</taxon>
    </lineage>
</organism>
<evidence type="ECO:0000256" key="1">
    <source>
        <dbReference type="ARBA" id="ARBA00023015"/>
    </source>
</evidence>
<dbReference type="Pfam" id="PF00440">
    <property type="entry name" value="TetR_N"/>
    <property type="match status" value="1"/>
</dbReference>
<keyword evidence="2 4" id="KW-0238">DNA-binding</keyword>
<keyword evidence="1" id="KW-0805">Transcription regulation</keyword>
<sequence>MNNVRKCRQGRGVSVATRENILAKCRKLVSEQGLAAVNMRTVAKECDLALGSVYYYFSSKDDLLIAIIESVWEDIFSLGEDEGKGTDFLVFIENFFQDIKQGIRCYPNFFSIHSLAVSAQGQQKASNAMQRHLSSVRERMLSVLSRDPNVKTEVFTASFTPEEFCEFILMSLVALLVQRKDDCAVLLELIRRTLY</sequence>
<dbReference type="Proteomes" id="UP000243201">
    <property type="component" value="Unassembled WGS sequence"/>
</dbReference>
<dbReference type="PANTHER" id="PTHR47506:SF6">
    <property type="entry name" value="HTH-TYPE TRANSCRIPTIONAL REPRESSOR NEMR"/>
    <property type="match status" value="1"/>
</dbReference>
<dbReference type="InterPro" id="IPR001647">
    <property type="entry name" value="HTH_TetR"/>
</dbReference>
<evidence type="ECO:0000256" key="2">
    <source>
        <dbReference type="ARBA" id="ARBA00023125"/>
    </source>
</evidence>
<dbReference type="PROSITE" id="PS50977">
    <property type="entry name" value="HTH_TETR_2"/>
    <property type="match status" value="1"/>
</dbReference>
<dbReference type="SUPFAM" id="SSF46689">
    <property type="entry name" value="Homeodomain-like"/>
    <property type="match status" value="1"/>
</dbReference>
<evidence type="ECO:0000256" key="4">
    <source>
        <dbReference type="PROSITE-ProRule" id="PRU00335"/>
    </source>
</evidence>
<accession>A0ABX4UU19</accession>
<proteinExistence type="predicted"/>
<dbReference type="EMBL" id="PNGC01000001">
    <property type="protein sequence ID" value="PMB90687.1"/>
    <property type="molecule type" value="Genomic_DNA"/>
</dbReference>